<dbReference type="GO" id="GO:0016887">
    <property type="term" value="F:ATP hydrolysis activity"/>
    <property type="evidence" value="ECO:0007669"/>
    <property type="project" value="InterPro"/>
</dbReference>
<dbReference type="CDD" id="cd02035">
    <property type="entry name" value="ArsA"/>
    <property type="match status" value="1"/>
</dbReference>
<dbReference type="Pfam" id="PF02374">
    <property type="entry name" value="ArsA_ATPase"/>
    <property type="match status" value="1"/>
</dbReference>
<comment type="similarity">
    <text evidence="1">Belongs to the arsA ATPase family.</text>
</comment>
<dbReference type="PANTHER" id="PTHR10803:SF3">
    <property type="entry name" value="ATPASE GET3"/>
    <property type="match status" value="1"/>
</dbReference>
<dbReference type="FunFam" id="3.40.50.300:FF:001801">
    <property type="entry name" value="Putative arsenical pump-driving ATPase"/>
    <property type="match status" value="1"/>
</dbReference>
<keyword evidence="5" id="KW-1278">Translocase</keyword>
<dbReference type="Gene3D" id="3.40.50.300">
    <property type="entry name" value="P-loop containing nucleotide triphosphate hydrolases"/>
    <property type="match status" value="1"/>
</dbReference>
<keyword evidence="16" id="KW-1185">Reference proteome</keyword>
<dbReference type="GeneID" id="1441196"/>
<comment type="catalytic activity">
    <reaction evidence="6">
        <text>arsenite(in) + ATP + H2O = arsenite(out) + ADP + phosphate + H(+)</text>
        <dbReference type="Rhea" id="RHEA:11348"/>
        <dbReference type="ChEBI" id="CHEBI:15377"/>
        <dbReference type="ChEBI" id="CHEBI:15378"/>
        <dbReference type="ChEBI" id="CHEBI:29242"/>
        <dbReference type="ChEBI" id="CHEBI:30616"/>
        <dbReference type="ChEBI" id="CHEBI:43474"/>
        <dbReference type="ChEBI" id="CHEBI:456216"/>
        <dbReference type="EC" id="7.3.2.7"/>
    </reaction>
</comment>
<dbReference type="Pfam" id="PF17886">
    <property type="entry name" value="ArsA_HSP20"/>
    <property type="match status" value="1"/>
</dbReference>
<dbReference type="EC" id="7.3.2.7" evidence="8"/>
<evidence type="ECO:0000256" key="12">
    <source>
        <dbReference type="ARBA" id="ARBA00080604"/>
    </source>
</evidence>
<organism evidence="15 16">
    <name type="scientific">Thermoplasma volcanium (strain ATCC 51530 / DSM 4299 / JCM 9571 / NBRC 15438 / GSS1)</name>
    <dbReference type="NCBI Taxonomy" id="273116"/>
    <lineage>
        <taxon>Archaea</taxon>
        <taxon>Methanobacteriati</taxon>
        <taxon>Thermoplasmatota</taxon>
        <taxon>Thermoplasmata</taxon>
        <taxon>Thermoplasmatales</taxon>
        <taxon>Thermoplasmataceae</taxon>
        <taxon>Thermoplasma</taxon>
    </lineage>
</organism>
<dbReference type="InterPro" id="IPR025723">
    <property type="entry name" value="ArsA/GET3_ATPase-like"/>
</dbReference>
<dbReference type="NCBIfam" id="TIGR00345">
    <property type="entry name" value="GET3_arsA_TRC40"/>
    <property type="match status" value="1"/>
</dbReference>
<feature type="domain" description="ArsA HSP20-like" evidence="14">
    <location>
        <begin position="325"/>
        <end position="385"/>
    </location>
</feature>
<evidence type="ECO:0000256" key="3">
    <source>
        <dbReference type="ARBA" id="ARBA00022840"/>
    </source>
</evidence>
<dbReference type="AlphaFoldDB" id="Q979S7"/>
<proteinExistence type="inferred from homology"/>
<dbReference type="InterPro" id="IPR040612">
    <property type="entry name" value="ArsA_HSP20-like"/>
</dbReference>
<evidence type="ECO:0000259" key="13">
    <source>
        <dbReference type="Pfam" id="PF02374"/>
    </source>
</evidence>
<evidence type="ECO:0000313" key="16">
    <source>
        <dbReference type="Proteomes" id="UP000001017"/>
    </source>
</evidence>
<dbReference type="GO" id="GO:0015446">
    <property type="term" value="F:ATPase-coupled arsenite transmembrane transporter activity"/>
    <property type="evidence" value="ECO:0007669"/>
    <property type="project" value="UniProtKB-EC"/>
</dbReference>
<dbReference type="eggNOG" id="arCOG02849">
    <property type="taxonomic scope" value="Archaea"/>
</dbReference>
<dbReference type="STRING" id="273116.gene:9381879"/>
<dbReference type="CDD" id="cd00298">
    <property type="entry name" value="ACD_sHsps_p23-like"/>
    <property type="match status" value="1"/>
</dbReference>
<evidence type="ECO:0000256" key="1">
    <source>
        <dbReference type="ARBA" id="ARBA00011040"/>
    </source>
</evidence>
<dbReference type="SUPFAM" id="SSF49764">
    <property type="entry name" value="HSP20-like chaperones"/>
    <property type="match status" value="1"/>
</dbReference>
<dbReference type="InterPro" id="IPR008978">
    <property type="entry name" value="HSP20-like_chaperone"/>
</dbReference>
<dbReference type="PhylomeDB" id="Q979S7"/>
<dbReference type="InterPro" id="IPR027417">
    <property type="entry name" value="P-loop_NTPase"/>
</dbReference>
<evidence type="ECO:0000256" key="4">
    <source>
        <dbReference type="ARBA" id="ARBA00022849"/>
    </source>
</evidence>
<evidence type="ECO:0000256" key="5">
    <source>
        <dbReference type="ARBA" id="ARBA00022967"/>
    </source>
</evidence>
<keyword evidence="2" id="KW-0547">Nucleotide-binding</keyword>
<evidence type="ECO:0000256" key="6">
    <source>
        <dbReference type="ARBA" id="ARBA00052296"/>
    </source>
</evidence>
<accession>Q979S7</accession>
<sequence>MKPRILLYTGKGGVGKTSIAAATGSLLAAEGKKTLIISTDPAHSLGDAFGMEIGHNIKKLGENLYGQEVSVVQSINEHWGELKDYLRSLFLSQGLDPVSADEIATLPGFEEASELLYLRNYYYDEEYDTIVMDSAPTGAALQLLSFPEVMTWYMDKLFPLGRKTARVARPILKPFVDIPLPDDEVFENIDLLYKQLTDIRKILTNNEVTSIRLVTNPDNMSFSETKRAYTYLLLYGYPVDAVVINKILSDETGGFFEKMRVNQQDIIDEMEHSFVDVKVFKVKLLQEEPIGHEKLVELGKLIYGDEDPYKIFYKGTPIKYSKSGEKYILKIKMPFAAKENINLFNHGGELTIEIENWKRVFYLPESISDRRPVSAEYSNGYLNVVLE</sequence>
<dbReference type="HOGENOM" id="CLU_040761_1_0_2"/>
<dbReference type="EMBL" id="BA000011">
    <property type="protein sequence ID" value="BAB60225.1"/>
    <property type="molecule type" value="Genomic_DNA"/>
</dbReference>
<evidence type="ECO:0000313" key="15">
    <source>
        <dbReference type="EMBL" id="BAB60225.1"/>
    </source>
</evidence>
<evidence type="ECO:0000256" key="2">
    <source>
        <dbReference type="ARBA" id="ARBA00022741"/>
    </source>
</evidence>
<dbReference type="PANTHER" id="PTHR10803">
    <property type="entry name" value="ARSENICAL PUMP-DRIVING ATPASE ARSENITE-TRANSLOCATING ATPASE"/>
    <property type="match status" value="1"/>
</dbReference>
<dbReference type="OrthoDB" id="46198at2157"/>
<evidence type="ECO:0000256" key="9">
    <source>
        <dbReference type="ARBA" id="ARBA00074681"/>
    </source>
</evidence>
<evidence type="ECO:0000256" key="7">
    <source>
        <dbReference type="ARBA" id="ARBA00059736"/>
    </source>
</evidence>
<keyword evidence="4" id="KW-0059">Arsenical resistance</keyword>
<dbReference type="Proteomes" id="UP000001017">
    <property type="component" value="Chromosome"/>
</dbReference>
<evidence type="ECO:0000259" key="14">
    <source>
        <dbReference type="Pfam" id="PF17886"/>
    </source>
</evidence>
<dbReference type="Gene3D" id="2.60.40.790">
    <property type="match status" value="1"/>
</dbReference>
<name>Q979S7_THEVO</name>
<evidence type="ECO:0000256" key="10">
    <source>
        <dbReference type="ARBA" id="ARBA00075317"/>
    </source>
</evidence>
<keyword evidence="3" id="KW-0067">ATP-binding</keyword>
<feature type="domain" description="ArsA/GET3 Anion-transporting ATPase-like" evidence="13">
    <location>
        <begin position="4"/>
        <end position="303"/>
    </location>
</feature>
<dbReference type="SUPFAM" id="SSF52540">
    <property type="entry name" value="P-loop containing nucleoside triphosphate hydrolases"/>
    <property type="match status" value="1"/>
</dbReference>
<dbReference type="RefSeq" id="WP_010917314.1">
    <property type="nucleotide sequence ID" value="NC_002689.2"/>
</dbReference>
<dbReference type="GO" id="GO:0005524">
    <property type="term" value="F:ATP binding"/>
    <property type="evidence" value="ECO:0007669"/>
    <property type="project" value="UniProtKB-KW"/>
</dbReference>
<reference evidence="15 16" key="1">
    <citation type="journal article" date="1999" name="Proc. Jpn. Acad.">
        <title>Determination of the complete genomic DNA sequence of Thermoplasma volvanium GSS1.</title>
        <authorList>
            <person name="Kawashima T."/>
            <person name="Yamamoto Y."/>
            <person name="Aramaki H."/>
            <person name="Nunoshiba T."/>
            <person name="Kawamoto T."/>
            <person name="Watanabe K."/>
            <person name="Yamazaki M."/>
            <person name="Kanehori K."/>
            <person name="Amano N."/>
            <person name="Ohya Y."/>
            <person name="Makino K."/>
            <person name="Suzuki M."/>
        </authorList>
    </citation>
    <scope>NUCLEOTIDE SEQUENCE [LARGE SCALE GENOMIC DNA]</scope>
    <source>
        <strain evidence="16">ATCC 51530 / DSM 4299 / JCM 9571 / NBRC 15438 / GSS1</strain>
    </source>
</reference>
<dbReference type="KEGG" id="tvo:TVG1112685"/>
<protein>
    <recommendedName>
        <fullName evidence="9">Putative arsenical pump-driving ATPase</fullName>
        <ecNumber evidence="8">7.3.2.7</ecNumber>
    </recommendedName>
    <alternativeName>
        <fullName evidence="10">Arsenical resistance ATPase</fullName>
    </alternativeName>
    <alternativeName>
        <fullName evidence="11">Arsenite-translocating ATPase</fullName>
    </alternativeName>
    <alternativeName>
        <fullName evidence="12">Arsenite-transporting ATPase</fullName>
    </alternativeName>
</protein>
<dbReference type="PaxDb" id="273116-14325321"/>
<evidence type="ECO:0000256" key="8">
    <source>
        <dbReference type="ARBA" id="ARBA00066752"/>
    </source>
</evidence>
<dbReference type="InterPro" id="IPR016300">
    <property type="entry name" value="ATPase_ArsA/GET3"/>
</dbReference>
<reference evidence="15 16" key="2">
    <citation type="journal article" date="2000" name="Proc. Natl. Acad. Sci. U.S.A.">
        <title>Archaeal adaptation to higher temperatures revealed by genomic sequence of Thermoplasma volcanium.</title>
        <authorList>
            <person name="Kawashima T."/>
            <person name="Amano N."/>
            <person name="Koike H."/>
            <person name="Makino S."/>
            <person name="Higuchi S."/>
            <person name="Kawashima-Ohya Y."/>
            <person name="Watanabe K."/>
            <person name="Yamazaki M."/>
            <person name="Kanehori K."/>
            <person name="Kawamoto T."/>
            <person name="Nunoshiba T."/>
            <person name="Yamamoto Y."/>
            <person name="Aramaki H."/>
            <person name="Makino K."/>
            <person name="Suzuki M."/>
        </authorList>
    </citation>
    <scope>NUCLEOTIDE SEQUENCE [LARGE SCALE GENOMIC DNA]</scope>
    <source>
        <strain evidence="16">ATCC 51530 / DSM 4299 / JCM 9571 / NBRC 15438 / GSS1</strain>
    </source>
</reference>
<gene>
    <name evidence="15" type="ORF">TVG1112685</name>
</gene>
<comment type="function">
    <text evidence="7">Anion-transporting ATPase. Catalyzes the extrusion of arsenite.</text>
</comment>
<evidence type="ECO:0000256" key="11">
    <source>
        <dbReference type="ARBA" id="ARBA00078871"/>
    </source>
</evidence>